<feature type="transmembrane region" description="Helical" evidence="4">
    <location>
        <begin position="718"/>
        <end position="736"/>
    </location>
</feature>
<organism evidence="6 7">
    <name type="scientific">Adhaeribacter arboris</name>
    <dbReference type="NCBI Taxonomy" id="2072846"/>
    <lineage>
        <taxon>Bacteria</taxon>
        <taxon>Pseudomonadati</taxon>
        <taxon>Bacteroidota</taxon>
        <taxon>Cytophagia</taxon>
        <taxon>Cytophagales</taxon>
        <taxon>Hymenobacteraceae</taxon>
        <taxon>Adhaeribacter</taxon>
    </lineage>
</organism>
<dbReference type="InterPro" id="IPR036097">
    <property type="entry name" value="HisK_dim/P_sf"/>
</dbReference>
<dbReference type="Gene3D" id="2.60.40.10">
    <property type="entry name" value="Immunoglobulins"/>
    <property type="match status" value="1"/>
</dbReference>
<dbReference type="OrthoDB" id="9797097at2"/>
<dbReference type="Gene3D" id="2.130.10.10">
    <property type="entry name" value="YVTN repeat-like/Quinoprotein amine dehydrogenase"/>
    <property type="match status" value="3"/>
</dbReference>
<evidence type="ECO:0000256" key="4">
    <source>
        <dbReference type="SAM" id="Phobius"/>
    </source>
</evidence>
<keyword evidence="3" id="KW-0597">Phosphoprotein</keyword>
<dbReference type="AlphaFoldDB" id="A0A2T2Y9W8"/>
<dbReference type="EMBL" id="PYFT01000001">
    <property type="protein sequence ID" value="PSR52293.1"/>
    <property type="molecule type" value="Genomic_DNA"/>
</dbReference>
<sequence length="920" mass="106026">MPGIVQDPQGFIWLATRDGLCRYDGNRFKIFRPGPNAPSSLFFSDLQSLQLDYQGTIWITSELGQVVRFDPRTETFKSFSQLIFPGLSLSRIHIQHCYPDRQNRLWLGFDGQGLLSFNVQTGQVHRFRHQADQPQSLVSDRIRNILEDKDGTIWLATDAGLDRFEEQTRSFTHYRPNSATPQALPELDLHALYLRPNGEILIGSTNYFIRFNPRTKQVHSYPLSNEGNLTWGVRLTTDSRGAVYFNHRDRLFRFTDGTGPQFLTNLTAQTGFCKSLFIEQSDVLWLGTNGIGVRKYDLRSDGFQTVRYRTNFYTDLLIQWLGVPASLVRPYLKNNDFYHFRSTLDHQGTIWANVGSFTFYHINLNTRRTEKVDFPVPFEQDVSPMSTDEQGRVWVLHDSKFWWYNPQQHQWILSSYRNNWQRTQLVLQMVADEQAFWLATEGRGLFRLDRQTGELQQYTYQPTQATSLSNNALFCLSKDPTDGNRLWIGTFGSGLCAFDKKTGRSRRITEQEGLPNNVIYSALPDEQGYLWMGTNKGLCRMNRKTFQIQVYTTADGLLANEFNRFHYLQVPTTGQIILAGVEGFTVFRPSQLQEDNFKPKVELTELQINNRVAEPRKDSPLTHPIHTTKELVLPYNQNFITASFAVLQYNRPGKNQYRYQLVGIDDGWVKSQQSQAVYTALLPGTYTLRVNASNTSGRWSPYVRQLAIIITPPWWRTWWAYFLYGILITSMIWYGFRLYVNRLRLQQAVTMRQQEARQLRALDEMKSRFFTNITHDFRTPLTLILSPLEGLMQELADTPYRKRLSLIQRNAVQLLGLINQVLDFSKLDAQMVTVQKSRGNLADFVAQIIQLFKEEATVKSIGLVYQTDVAGDYWFDAGKMERILSNLVANALKFTPAGGQIIVSLNVAETVLLTVADTGV</sequence>
<keyword evidence="4" id="KW-1133">Transmembrane helix</keyword>
<dbReference type="InterPro" id="IPR015943">
    <property type="entry name" value="WD40/YVTN_repeat-like_dom_sf"/>
</dbReference>
<dbReference type="SUPFAM" id="SSF47384">
    <property type="entry name" value="Homodimeric domain of signal transducing histidine kinase"/>
    <property type="match status" value="1"/>
</dbReference>
<dbReference type="InterPro" id="IPR011123">
    <property type="entry name" value="Y_Y_Y"/>
</dbReference>
<comment type="catalytic activity">
    <reaction evidence="1">
        <text>ATP + protein L-histidine = ADP + protein N-phospho-L-histidine.</text>
        <dbReference type="EC" id="2.7.13.3"/>
    </reaction>
</comment>
<dbReference type="InterPro" id="IPR036890">
    <property type="entry name" value="HATPase_C_sf"/>
</dbReference>
<dbReference type="PANTHER" id="PTHR43547:SF2">
    <property type="entry name" value="HYBRID SIGNAL TRANSDUCTION HISTIDINE KINASE C"/>
    <property type="match status" value="1"/>
</dbReference>
<dbReference type="Pfam" id="PF07495">
    <property type="entry name" value="Y_Y_Y"/>
    <property type="match status" value="1"/>
</dbReference>
<dbReference type="InterPro" id="IPR003661">
    <property type="entry name" value="HisK_dim/P_dom"/>
</dbReference>
<dbReference type="InterPro" id="IPR005467">
    <property type="entry name" value="His_kinase_dom"/>
</dbReference>
<evidence type="ECO:0000256" key="2">
    <source>
        <dbReference type="ARBA" id="ARBA00012438"/>
    </source>
</evidence>
<dbReference type="Gene3D" id="3.30.565.10">
    <property type="entry name" value="Histidine kinase-like ATPase, C-terminal domain"/>
    <property type="match status" value="1"/>
</dbReference>
<dbReference type="EC" id="2.7.13.3" evidence="2"/>
<dbReference type="InterPro" id="IPR011047">
    <property type="entry name" value="Quinoprotein_ADH-like_sf"/>
</dbReference>
<keyword evidence="4" id="KW-0812">Transmembrane</keyword>
<evidence type="ECO:0000256" key="1">
    <source>
        <dbReference type="ARBA" id="ARBA00000085"/>
    </source>
</evidence>
<comment type="caution">
    <text evidence="6">The sequence shown here is derived from an EMBL/GenBank/DDBJ whole genome shotgun (WGS) entry which is preliminary data.</text>
</comment>
<keyword evidence="4" id="KW-0472">Membrane</keyword>
<evidence type="ECO:0000313" key="6">
    <source>
        <dbReference type="EMBL" id="PSR52293.1"/>
    </source>
</evidence>
<evidence type="ECO:0000259" key="5">
    <source>
        <dbReference type="PROSITE" id="PS50109"/>
    </source>
</evidence>
<accession>A0A2T2Y9W8</accession>
<dbReference type="PANTHER" id="PTHR43547">
    <property type="entry name" value="TWO-COMPONENT HISTIDINE KINASE"/>
    <property type="match status" value="1"/>
</dbReference>
<feature type="domain" description="Histidine kinase" evidence="5">
    <location>
        <begin position="772"/>
        <end position="920"/>
    </location>
</feature>
<dbReference type="FunFam" id="1.10.287.130:FF:000045">
    <property type="entry name" value="Two-component system sensor histidine kinase/response regulator"/>
    <property type="match status" value="1"/>
</dbReference>
<dbReference type="FunFam" id="2.60.40.10:FF:000791">
    <property type="entry name" value="Two-component system sensor histidine kinase/response regulator"/>
    <property type="match status" value="1"/>
</dbReference>
<dbReference type="InterPro" id="IPR013783">
    <property type="entry name" value="Ig-like_fold"/>
</dbReference>
<dbReference type="SMART" id="SM00388">
    <property type="entry name" value="HisKA"/>
    <property type="match status" value="1"/>
</dbReference>
<reference evidence="6 7" key="1">
    <citation type="submission" date="2018-03" db="EMBL/GenBank/DDBJ databases">
        <title>Adhaeribacter sp. HMF7605 Genome sequencing and assembly.</title>
        <authorList>
            <person name="Kang H."/>
            <person name="Kang J."/>
            <person name="Cha I."/>
            <person name="Kim H."/>
            <person name="Joh K."/>
        </authorList>
    </citation>
    <scope>NUCLEOTIDE SEQUENCE [LARGE SCALE GENOMIC DNA]</scope>
    <source>
        <strain evidence="6 7">HMF7605</strain>
    </source>
</reference>
<dbReference type="InterPro" id="IPR011110">
    <property type="entry name" value="Reg_prop"/>
</dbReference>
<keyword evidence="7" id="KW-1185">Reference proteome</keyword>
<dbReference type="GO" id="GO:0000155">
    <property type="term" value="F:phosphorelay sensor kinase activity"/>
    <property type="evidence" value="ECO:0007669"/>
    <property type="project" value="InterPro"/>
</dbReference>
<evidence type="ECO:0000313" key="7">
    <source>
        <dbReference type="Proteomes" id="UP000240357"/>
    </source>
</evidence>
<dbReference type="Proteomes" id="UP000240357">
    <property type="component" value="Unassembled WGS sequence"/>
</dbReference>
<dbReference type="SUPFAM" id="SSF50998">
    <property type="entry name" value="Quinoprotein alcohol dehydrogenase-like"/>
    <property type="match status" value="1"/>
</dbReference>
<gene>
    <name evidence="6" type="ORF">AHMF7605_01530</name>
</gene>
<dbReference type="Pfam" id="PF07494">
    <property type="entry name" value="Reg_prop"/>
    <property type="match status" value="2"/>
</dbReference>
<name>A0A2T2Y9W8_9BACT</name>
<dbReference type="SUPFAM" id="SSF55874">
    <property type="entry name" value="ATPase domain of HSP90 chaperone/DNA topoisomerase II/histidine kinase"/>
    <property type="match status" value="1"/>
</dbReference>
<dbReference type="CDD" id="cd00082">
    <property type="entry name" value="HisKA"/>
    <property type="match status" value="1"/>
</dbReference>
<protein>
    <recommendedName>
        <fullName evidence="2">histidine kinase</fullName>
        <ecNumber evidence="2">2.7.13.3</ecNumber>
    </recommendedName>
</protein>
<dbReference type="PROSITE" id="PS50109">
    <property type="entry name" value="HIS_KIN"/>
    <property type="match status" value="1"/>
</dbReference>
<dbReference type="Pfam" id="PF00512">
    <property type="entry name" value="HisKA"/>
    <property type="match status" value="1"/>
</dbReference>
<proteinExistence type="predicted"/>
<dbReference type="Gene3D" id="1.10.287.130">
    <property type="match status" value="1"/>
</dbReference>
<evidence type="ECO:0000256" key="3">
    <source>
        <dbReference type="ARBA" id="ARBA00022553"/>
    </source>
</evidence>